<organism evidence="2 3">
    <name type="scientific">Anaerotignum lactatifermentans DSM 14214</name>
    <dbReference type="NCBI Taxonomy" id="1121323"/>
    <lineage>
        <taxon>Bacteria</taxon>
        <taxon>Bacillati</taxon>
        <taxon>Bacillota</taxon>
        <taxon>Clostridia</taxon>
        <taxon>Lachnospirales</taxon>
        <taxon>Anaerotignaceae</taxon>
        <taxon>Anaerotignum</taxon>
    </lineage>
</organism>
<keyword evidence="3" id="KW-1185">Reference proteome</keyword>
<dbReference type="EMBL" id="FRAH01000003">
    <property type="protein sequence ID" value="SHJ54464.1"/>
    <property type="molecule type" value="Genomic_DNA"/>
</dbReference>
<dbReference type="OrthoDB" id="9812611at2"/>
<reference evidence="2 3" key="1">
    <citation type="submission" date="2016-11" db="EMBL/GenBank/DDBJ databases">
        <authorList>
            <person name="Jaros S."/>
            <person name="Januszkiewicz K."/>
            <person name="Wedrychowicz H."/>
        </authorList>
    </citation>
    <scope>NUCLEOTIDE SEQUENCE [LARGE SCALE GENOMIC DNA]</scope>
    <source>
        <strain evidence="2 3">DSM 14214</strain>
    </source>
</reference>
<dbReference type="Pfam" id="PF02498">
    <property type="entry name" value="Bro-N"/>
    <property type="match status" value="1"/>
</dbReference>
<dbReference type="PROSITE" id="PS51750">
    <property type="entry name" value="BRO_N"/>
    <property type="match status" value="1"/>
</dbReference>
<protein>
    <submittedName>
        <fullName evidence="2">Prophage antirepressor</fullName>
    </submittedName>
</protein>
<accession>A0A1M6K693</accession>
<dbReference type="Proteomes" id="UP000183975">
    <property type="component" value="Unassembled WGS sequence"/>
</dbReference>
<dbReference type="InterPro" id="IPR003497">
    <property type="entry name" value="BRO_N_domain"/>
</dbReference>
<feature type="domain" description="Bro-N" evidence="1">
    <location>
        <begin position="1"/>
        <end position="107"/>
    </location>
</feature>
<sequence>MNQMEIFKNPEFGSVRVIEENGKYLFCGLDVTAALGYKDSAKALKAHCTSDGWAFYPLIDNVGRTQQTRFISEGNLYRLIVHSKLPSAERFERWVFDEVLPSIRKHGAYITREKLWEVATSPEAMMKLCSDLLAEREENAALREENAMLEGKAAFYDLFIDLKHSTNLRTTAKELVVPERRFVRFLLEQRFVYRAPSGNVLPYAKPANDGLFTVKDYCNHGHTGSYTLVTPQGKLYFAQLRDSILLMI</sequence>
<evidence type="ECO:0000313" key="3">
    <source>
        <dbReference type="Proteomes" id="UP000183975"/>
    </source>
</evidence>
<dbReference type="InterPro" id="IPR005039">
    <property type="entry name" value="Ant_C"/>
</dbReference>
<gene>
    <name evidence="2" type="ORF">SAMN02745138_00071</name>
</gene>
<dbReference type="PANTHER" id="PTHR36180">
    <property type="entry name" value="DNA-BINDING PROTEIN-RELATED-RELATED"/>
    <property type="match status" value="1"/>
</dbReference>
<dbReference type="RefSeq" id="WP_002586532.1">
    <property type="nucleotide sequence ID" value="NZ_FRAH01000003.1"/>
</dbReference>
<evidence type="ECO:0000259" key="1">
    <source>
        <dbReference type="PROSITE" id="PS51750"/>
    </source>
</evidence>
<dbReference type="Pfam" id="PF03374">
    <property type="entry name" value="ANT"/>
    <property type="match status" value="1"/>
</dbReference>
<dbReference type="AlphaFoldDB" id="A0A1M6K693"/>
<dbReference type="PANTHER" id="PTHR36180:SF2">
    <property type="entry name" value="BRO FAMILY PROTEIN"/>
    <property type="match status" value="1"/>
</dbReference>
<dbReference type="SMART" id="SM01040">
    <property type="entry name" value="Bro-N"/>
    <property type="match status" value="1"/>
</dbReference>
<name>A0A1M6K693_9FIRM</name>
<evidence type="ECO:0000313" key="2">
    <source>
        <dbReference type="EMBL" id="SHJ54464.1"/>
    </source>
</evidence>
<dbReference type="GO" id="GO:0003677">
    <property type="term" value="F:DNA binding"/>
    <property type="evidence" value="ECO:0007669"/>
    <property type="project" value="InterPro"/>
</dbReference>
<proteinExistence type="predicted"/>